<organism evidence="1">
    <name type="scientific">Arion vulgaris</name>
    <dbReference type="NCBI Taxonomy" id="1028688"/>
    <lineage>
        <taxon>Eukaryota</taxon>
        <taxon>Metazoa</taxon>
        <taxon>Spiralia</taxon>
        <taxon>Lophotrochozoa</taxon>
        <taxon>Mollusca</taxon>
        <taxon>Gastropoda</taxon>
        <taxon>Heterobranchia</taxon>
        <taxon>Euthyneura</taxon>
        <taxon>Panpulmonata</taxon>
        <taxon>Eupulmonata</taxon>
        <taxon>Stylommatophora</taxon>
        <taxon>Helicina</taxon>
        <taxon>Arionoidea</taxon>
        <taxon>Arionidae</taxon>
        <taxon>Arion</taxon>
    </lineage>
</organism>
<accession>A0A0B6XZH0</accession>
<dbReference type="EMBL" id="HACG01001820">
    <property type="protein sequence ID" value="CEK48685.1"/>
    <property type="molecule type" value="Transcribed_RNA"/>
</dbReference>
<reference evidence="1" key="1">
    <citation type="submission" date="2014-12" db="EMBL/GenBank/DDBJ databases">
        <title>Insight into the proteome of Arion vulgaris.</title>
        <authorList>
            <person name="Aradska J."/>
            <person name="Bulat T."/>
            <person name="Smidak R."/>
            <person name="Sarate P."/>
            <person name="Gangsoo J."/>
            <person name="Sialana F."/>
            <person name="Bilban M."/>
            <person name="Lubec G."/>
        </authorList>
    </citation>
    <scope>NUCLEOTIDE SEQUENCE</scope>
    <source>
        <tissue evidence="1">Skin</tissue>
    </source>
</reference>
<protein>
    <submittedName>
        <fullName evidence="1">Uncharacterized protein</fullName>
    </submittedName>
</protein>
<feature type="non-terminal residue" evidence="1">
    <location>
        <position position="1"/>
    </location>
</feature>
<evidence type="ECO:0000313" key="1">
    <source>
        <dbReference type="EMBL" id="CEK48685.1"/>
    </source>
</evidence>
<name>A0A0B6XZH0_9EUPU</name>
<proteinExistence type="predicted"/>
<feature type="non-terminal residue" evidence="1">
    <location>
        <position position="151"/>
    </location>
</feature>
<gene>
    <name evidence="1" type="primary">ORF4849</name>
</gene>
<dbReference type="AlphaFoldDB" id="A0A0B6XZH0"/>
<sequence>SYQGRSTNSCIEPSVVNEETKSNIQIVKSENNIDCSNMAHSSGTNDNYMNYTRQSMNIGISDVDSCSDQADEDKINVVNIDLVVSANTDMDQKIKYSPSAFVDRREILLPYSTTADVTGQLLEDVIRNKSRAEQVIMQNPFTSQEQGAEGF</sequence>